<evidence type="ECO:0000256" key="1">
    <source>
        <dbReference type="SAM" id="MobiDB-lite"/>
    </source>
</evidence>
<evidence type="ECO:0000313" key="3">
    <source>
        <dbReference type="Proteomes" id="UP000712600"/>
    </source>
</evidence>
<gene>
    <name evidence="2" type="ORF">F2Q69_00021496</name>
</gene>
<proteinExistence type="predicted"/>
<feature type="region of interest" description="Disordered" evidence="1">
    <location>
        <begin position="1"/>
        <end position="22"/>
    </location>
</feature>
<dbReference type="EMBL" id="QGKX02001290">
    <property type="protein sequence ID" value="KAF3540899.1"/>
    <property type="molecule type" value="Genomic_DNA"/>
</dbReference>
<accession>A0A8S9QE15</accession>
<reference evidence="2" key="1">
    <citation type="submission" date="2019-12" db="EMBL/GenBank/DDBJ databases">
        <title>Genome sequencing and annotation of Brassica cretica.</title>
        <authorList>
            <person name="Studholme D.J."/>
            <person name="Sarris P."/>
        </authorList>
    </citation>
    <scope>NUCLEOTIDE SEQUENCE</scope>
    <source>
        <strain evidence="2">PFS-109/04</strain>
        <tissue evidence="2">Leaf</tissue>
    </source>
</reference>
<dbReference type="Proteomes" id="UP000712600">
    <property type="component" value="Unassembled WGS sequence"/>
</dbReference>
<sequence>MTTKCKRSGKDIDDGMAPVGEGPAPKRWRGCWGHALGHCSGCQLGGVRFQRNWYMDCSRDSWLQRKGSRCGQCLAGSLRGG</sequence>
<comment type="caution">
    <text evidence="2">The sequence shown here is derived from an EMBL/GenBank/DDBJ whole genome shotgun (WGS) entry which is preliminary data.</text>
</comment>
<evidence type="ECO:0000313" key="2">
    <source>
        <dbReference type="EMBL" id="KAF3540899.1"/>
    </source>
</evidence>
<name>A0A8S9QE15_BRACR</name>
<dbReference type="AlphaFoldDB" id="A0A8S9QE15"/>
<organism evidence="2 3">
    <name type="scientific">Brassica cretica</name>
    <name type="common">Mustard</name>
    <dbReference type="NCBI Taxonomy" id="69181"/>
    <lineage>
        <taxon>Eukaryota</taxon>
        <taxon>Viridiplantae</taxon>
        <taxon>Streptophyta</taxon>
        <taxon>Embryophyta</taxon>
        <taxon>Tracheophyta</taxon>
        <taxon>Spermatophyta</taxon>
        <taxon>Magnoliopsida</taxon>
        <taxon>eudicotyledons</taxon>
        <taxon>Gunneridae</taxon>
        <taxon>Pentapetalae</taxon>
        <taxon>rosids</taxon>
        <taxon>malvids</taxon>
        <taxon>Brassicales</taxon>
        <taxon>Brassicaceae</taxon>
        <taxon>Brassiceae</taxon>
        <taxon>Brassica</taxon>
    </lineage>
</organism>
<protein>
    <submittedName>
        <fullName evidence="2">Uncharacterized protein</fullName>
    </submittedName>
</protein>